<dbReference type="PROSITE" id="PS50801">
    <property type="entry name" value="STAS"/>
    <property type="match status" value="1"/>
</dbReference>
<feature type="transmembrane region" description="Helical" evidence="5">
    <location>
        <begin position="139"/>
        <end position="157"/>
    </location>
</feature>
<proteinExistence type="predicted"/>
<comment type="subcellular location">
    <subcellularLocation>
        <location evidence="1">Membrane</location>
        <topology evidence="1">Multi-pass membrane protein</topology>
    </subcellularLocation>
</comment>
<feature type="transmembrane region" description="Helical" evidence="5">
    <location>
        <begin position="359"/>
        <end position="380"/>
    </location>
</feature>
<feature type="transmembrane region" description="Helical" evidence="5">
    <location>
        <begin position="256"/>
        <end position="280"/>
    </location>
</feature>
<dbReference type="Pfam" id="PF00916">
    <property type="entry name" value="Sulfate_transp"/>
    <property type="match status" value="1"/>
</dbReference>
<dbReference type="InterPro" id="IPR002645">
    <property type="entry name" value="STAS_dom"/>
</dbReference>
<dbReference type="SUPFAM" id="SSF52091">
    <property type="entry name" value="SpoIIaa-like"/>
    <property type="match status" value="1"/>
</dbReference>
<dbReference type="GO" id="GO:0055085">
    <property type="term" value="P:transmembrane transport"/>
    <property type="evidence" value="ECO:0007669"/>
    <property type="project" value="InterPro"/>
</dbReference>
<dbReference type="PANTHER" id="PTHR11814">
    <property type="entry name" value="SULFATE TRANSPORTER"/>
    <property type="match status" value="1"/>
</dbReference>
<feature type="domain" description="STAS" evidence="6">
    <location>
        <begin position="448"/>
        <end position="534"/>
    </location>
</feature>
<feature type="transmembrane region" description="Helical" evidence="5">
    <location>
        <begin position="54"/>
        <end position="73"/>
    </location>
</feature>
<dbReference type="InterPro" id="IPR011547">
    <property type="entry name" value="SLC26A/SulP_dom"/>
</dbReference>
<evidence type="ECO:0000256" key="1">
    <source>
        <dbReference type="ARBA" id="ARBA00004141"/>
    </source>
</evidence>
<keyword evidence="3 5" id="KW-1133">Transmembrane helix</keyword>
<evidence type="ECO:0000313" key="7">
    <source>
        <dbReference type="EMBL" id="SDT98557.1"/>
    </source>
</evidence>
<gene>
    <name evidence="7" type="ORF">SAMN05216296_1076</name>
</gene>
<feature type="transmembrane region" description="Helical" evidence="5">
    <location>
        <begin position="212"/>
        <end position="236"/>
    </location>
</feature>
<feature type="transmembrane region" description="Helical" evidence="5">
    <location>
        <begin position="31"/>
        <end position="48"/>
    </location>
</feature>
<dbReference type="Pfam" id="PF01740">
    <property type="entry name" value="STAS"/>
    <property type="match status" value="1"/>
</dbReference>
<evidence type="ECO:0000259" key="6">
    <source>
        <dbReference type="PROSITE" id="PS50801"/>
    </source>
</evidence>
<keyword evidence="2 5" id="KW-0812">Transmembrane</keyword>
<dbReference type="InterPro" id="IPR036513">
    <property type="entry name" value="STAS_dom_sf"/>
</dbReference>
<dbReference type="STRING" id="364197.SAMN05216296_1076"/>
<dbReference type="GO" id="GO:0016020">
    <property type="term" value="C:membrane"/>
    <property type="evidence" value="ECO:0007669"/>
    <property type="project" value="UniProtKB-SubCell"/>
</dbReference>
<evidence type="ECO:0000256" key="4">
    <source>
        <dbReference type="ARBA" id="ARBA00023136"/>
    </source>
</evidence>
<dbReference type="Proteomes" id="UP000243232">
    <property type="component" value="Chromosome I"/>
</dbReference>
<dbReference type="EMBL" id="LT629785">
    <property type="protein sequence ID" value="SDT98557.1"/>
    <property type="molecule type" value="Genomic_DNA"/>
</dbReference>
<feature type="transmembrane region" description="Helical" evidence="5">
    <location>
        <begin position="80"/>
        <end position="99"/>
    </location>
</feature>
<dbReference type="RefSeq" id="WP_090193440.1">
    <property type="nucleotide sequence ID" value="NZ_LT629785.1"/>
</dbReference>
<evidence type="ECO:0000256" key="5">
    <source>
        <dbReference type="SAM" id="Phobius"/>
    </source>
</evidence>
<evidence type="ECO:0000256" key="3">
    <source>
        <dbReference type="ARBA" id="ARBA00022989"/>
    </source>
</evidence>
<dbReference type="CDD" id="cd07042">
    <property type="entry name" value="STAS_SulP_like_sulfate_transporter"/>
    <property type="match status" value="1"/>
</dbReference>
<reference evidence="8" key="1">
    <citation type="submission" date="2016-10" db="EMBL/GenBank/DDBJ databases">
        <authorList>
            <person name="Varghese N."/>
            <person name="Submissions S."/>
        </authorList>
    </citation>
    <scope>NUCLEOTIDE SEQUENCE [LARGE SCALE GENOMIC DNA]</scope>
    <source>
        <strain evidence="8">DSM 17875</strain>
    </source>
</reference>
<evidence type="ECO:0000256" key="2">
    <source>
        <dbReference type="ARBA" id="ARBA00022692"/>
    </source>
</evidence>
<dbReference type="AlphaFoldDB" id="A0A1H2ETX2"/>
<name>A0A1H2ETX2_9PSED</name>
<feature type="transmembrane region" description="Helical" evidence="5">
    <location>
        <begin position="177"/>
        <end position="200"/>
    </location>
</feature>
<feature type="transmembrane region" description="Helical" evidence="5">
    <location>
        <begin position="392"/>
        <end position="420"/>
    </location>
</feature>
<keyword evidence="8" id="KW-1185">Reference proteome</keyword>
<dbReference type="Gene3D" id="3.30.750.24">
    <property type="entry name" value="STAS domain"/>
    <property type="match status" value="1"/>
</dbReference>
<sequence>MKVSDLLSLERFLPGLGDLLRYRRADLPHDLAAGLAVAAVALPVGVAYAQLAGFSAEAGLYSSILPLLAYFLFGTSRQLILGPDAATCALVALTVAPMAGGDPAAYIALSAWLALIAGVFCILASFLKLGAMADFLSRPILVGFLNGVAISIALSQWGKLFGFSTEKHGVIPATLELFNKFGQVHLLTIAISLLAFVVLFRAPRYIKRLPAALVAMIITGVVVALFDLGSFGVATLGKVPAGLPEFGLPDKALEVLGANLESLLAAAAGIALISFSSAMLTARSFAAKNKYDIDVDREFAALGVANIASALSQGFAISGADSRTAMSDSAGGRTRLTGLFAAATVALVLIFFAEALQFVPVAALGAVLIMAALSLLDLESPKHFWAVDKREFALALVATIGVIWVGALQAILFVVFLAIVRFVQLTARPRAEVLGTIEGTSGFHSLDRHADAVEEAGLVMFRFNGPLVFFNAGYFKREALAAANQQGDALRWFVLDLIPLTQLDLTGLDALMDVQAELMSRGVRFVSAGRRSEIQYEGLYFQREGLSFPTLRKARNGYLKAFKPAETLVGEVPASPEDAAPA</sequence>
<keyword evidence="4 5" id="KW-0472">Membrane</keyword>
<dbReference type="OrthoDB" id="9769739at2"/>
<accession>A0A1H2ETX2</accession>
<feature type="transmembrane region" description="Helical" evidence="5">
    <location>
        <begin position="336"/>
        <end position="353"/>
    </location>
</feature>
<evidence type="ECO:0000313" key="8">
    <source>
        <dbReference type="Proteomes" id="UP000243232"/>
    </source>
</evidence>
<organism evidence="7 8">
    <name type="scientific">Pseudomonas pohangensis</name>
    <dbReference type="NCBI Taxonomy" id="364197"/>
    <lineage>
        <taxon>Bacteria</taxon>
        <taxon>Pseudomonadati</taxon>
        <taxon>Pseudomonadota</taxon>
        <taxon>Gammaproteobacteria</taxon>
        <taxon>Pseudomonadales</taxon>
        <taxon>Pseudomonadaceae</taxon>
        <taxon>Pseudomonas</taxon>
    </lineage>
</organism>
<dbReference type="InterPro" id="IPR001902">
    <property type="entry name" value="SLC26A/SulP_fam"/>
</dbReference>
<feature type="transmembrane region" description="Helical" evidence="5">
    <location>
        <begin position="105"/>
        <end position="127"/>
    </location>
</feature>
<protein>
    <submittedName>
        <fullName evidence="7">High affinity sulphate transporter 1</fullName>
    </submittedName>
</protein>